<proteinExistence type="predicted"/>
<dbReference type="AlphaFoldDB" id="A0A0D9YA74"/>
<organism evidence="2">
    <name type="scientific">Oryza glumipatula</name>
    <dbReference type="NCBI Taxonomy" id="40148"/>
    <lineage>
        <taxon>Eukaryota</taxon>
        <taxon>Viridiplantae</taxon>
        <taxon>Streptophyta</taxon>
        <taxon>Embryophyta</taxon>
        <taxon>Tracheophyta</taxon>
        <taxon>Spermatophyta</taxon>
        <taxon>Magnoliopsida</taxon>
        <taxon>Liliopsida</taxon>
        <taxon>Poales</taxon>
        <taxon>Poaceae</taxon>
        <taxon>BOP clade</taxon>
        <taxon>Oryzoideae</taxon>
        <taxon>Oryzeae</taxon>
        <taxon>Oryzinae</taxon>
        <taxon>Oryza</taxon>
    </lineage>
</organism>
<protein>
    <submittedName>
        <fullName evidence="2">Uncharacterized protein</fullName>
    </submittedName>
</protein>
<keyword evidence="3" id="KW-1185">Reference proteome</keyword>
<feature type="region of interest" description="Disordered" evidence="1">
    <location>
        <begin position="88"/>
        <end position="172"/>
    </location>
</feature>
<feature type="compositionally biased region" description="Low complexity" evidence="1">
    <location>
        <begin position="128"/>
        <end position="139"/>
    </location>
</feature>
<dbReference type="Gramene" id="OGLUM01G22330.1">
    <property type="protein sequence ID" value="OGLUM01G22330.1"/>
    <property type="gene ID" value="OGLUM01G22330"/>
</dbReference>
<sequence length="222" mass="24459">MLRLLDKIIDFSAIGAGSVVITPSCAKAVKRSLQMLVETTVSTGKLLRREVTEIVFTVSNIRAVLQHGAGHLELQRLGAKVRRGHVGRSLPQPPCLRFTLTPPPPAASSRPCSPPRRDRVPPHPPVLPSADSLLAASSSMESQMRPTGVRRERRSIRRRGDGRGRRWCRPSSSSKCRFDGGYVPCRLPPVQLLPLCLCPPARCSATCARRLPPVEGRERERE</sequence>
<reference evidence="2" key="2">
    <citation type="submission" date="2015-04" db="UniProtKB">
        <authorList>
            <consortium name="EnsemblPlants"/>
        </authorList>
    </citation>
    <scope>IDENTIFICATION</scope>
</reference>
<name>A0A0D9YA74_9ORYZ</name>
<evidence type="ECO:0000313" key="3">
    <source>
        <dbReference type="Proteomes" id="UP000026961"/>
    </source>
</evidence>
<reference evidence="2" key="3">
    <citation type="submission" date="2018-05" db="EMBL/GenBank/DDBJ databases">
        <title>OgluRS3 (Oryza glumaepatula Reference Sequence Version 3).</title>
        <authorList>
            <person name="Zhang J."/>
            <person name="Kudrna D."/>
            <person name="Lee S."/>
            <person name="Talag J."/>
            <person name="Welchert J."/>
            <person name="Wing R.A."/>
        </authorList>
    </citation>
    <scope>NUCLEOTIDE SEQUENCE [LARGE SCALE GENOMIC DNA]</scope>
</reference>
<dbReference type="HOGENOM" id="CLU_1247055_0_0_1"/>
<accession>A0A0D9YA74</accession>
<evidence type="ECO:0000313" key="2">
    <source>
        <dbReference type="EnsemblPlants" id="OGLUM01G22330.1"/>
    </source>
</evidence>
<evidence type="ECO:0000256" key="1">
    <source>
        <dbReference type="SAM" id="MobiDB-lite"/>
    </source>
</evidence>
<dbReference type="EnsemblPlants" id="OGLUM01G22330.1">
    <property type="protein sequence ID" value="OGLUM01G22330.1"/>
    <property type="gene ID" value="OGLUM01G22330"/>
</dbReference>
<dbReference type="Proteomes" id="UP000026961">
    <property type="component" value="Chromosome 1"/>
</dbReference>
<reference evidence="2" key="1">
    <citation type="submission" date="2013-08" db="EMBL/GenBank/DDBJ databases">
        <title>Oryza genome evolution.</title>
        <authorList>
            <person name="Wing R.A."/>
            <person name="Panaud O."/>
            <person name="Oliveira A.C."/>
        </authorList>
    </citation>
    <scope>NUCLEOTIDE SEQUENCE</scope>
</reference>
<dbReference type="STRING" id="40148.A0A0D9YA74"/>